<feature type="domain" description="NAD-dependent epimerase/dehydratase" evidence="2">
    <location>
        <begin position="8"/>
        <end position="250"/>
    </location>
</feature>
<dbReference type="InterPro" id="IPR001509">
    <property type="entry name" value="Epimerase_deHydtase"/>
</dbReference>
<comment type="caution">
    <text evidence="3">The sequence shown here is derived from an EMBL/GenBank/DDBJ whole genome shotgun (WGS) entry which is preliminary data.</text>
</comment>
<dbReference type="Proteomes" id="UP001354971">
    <property type="component" value="Unassembled WGS sequence"/>
</dbReference>
<gene>
    <name evidence="3" type="ORF">V0U79_05865</name>
</gene>
<dbReference type="SUPFAM" id="SSF51735">
    <property type="entry name" value="NAD(P)-binding Rossmann-fold domains"/>
    <property type="match status" value="1"/>
</dbReference>
<dbReference type="Gene3D" id="3.40.50.720">
    <property type="entry name" value="NAD(P)-binding Rossmann-like Domain"/>
    <property type="match status" value="1"/>
</dbReference>
<dbReference type="PANTHER" id="PTHR43574">
    <property type="entry name" value="EPIMERASE-RELATED"/>
    <property type="match status" value="1"/>
</dbReference>
<evidence type="ECO:0000259" key="2">
    <source>
        <dbReference type="Pfam" id="PF01370"/>
    </source>
</evidence>
<protein>
    <submittedName>
        <fullName evidence="3">NAD-dependent epimerase/dehydratase family protein</fullName>
    </submittedName>
</protein>
<dbReference type="PRINTS" id="PR01713">
    <property type="entry name" value="NUCEPIMERASE"/>
</dbReference>
<dbReference type="Gene3D" id="3.90.25.10">
    <property type="entry name" value="UDP-galactose 4-epimerase, domain 1"/>
    <property type="match status" value="1"/>
</dbReference>
<organism evidence="3 4">
    <name type="scientific">Hyphobacterium lacteum</name>
    <dbReference type="NCBI Taxonomy" id="3116575"/>
    <lineage>
        <taxon>Bacteria</taxon>
        <taxon>Pseudomonadati</taxon>
        <taxon>Pseudomonadota</taxon>
        <taxon>Alphaproteobacteria</taxon>
        <taxon>Maricaulales</taxon>
        <taxon>Maricaulaceae</taxon>
        <taxon>Hyphobacterium</taxon>
    </lineage>
</organism>
<reference evidence="3 4" key="1">
    <citation type="submission" date="2024-01" db="EMBL/GenBank/DDBJ databases">
        <title>Hyphobacterium bacterium isolated from marine sediment.</title>
        <authorList>
            <person name="Zhao S."/>
        </authorList>
    </citation>
    <scope>NUCLEOTIDE SEQUENCE [LARGE SCALE GENOMIC DNA]</scope>
    <source>
        <strain evidence="4">HN65</strain>
    </source>
</reference>
<evidence type="ECO:0000313" key="4">
    <source>
        <dbReference type="Proteomes" id="UP001354971"/>
    </source>
</evidence>
<evidence type="ECO:0000313" key="3">
    <source>
        <dbReference type="EMBL" id="MEE2525885.1"/>
    </source>
</evidence>
<name>A0ABU7LPR0_9PROT</name>
<accession>A0ABU7LPR0</accession>
<evidence type="ECO:0000256" key="1">
    <source>
        <dbReference type="ARBA" id="ARBA00023027"/>
    </source>
</evidence>
<keyword evidence="4" id="KW-1185">Reference proteome</keyword>
<dbReference type="InterPro" id="IPR036291">
    <property type="entry name" value="NAD(P)-bd_dom_sf"/>
</dbReference>
<proteinExistence type="predicted"/>
<keyword evidence="1" id="KW-0520">NAD</keyword>
<sequence>MINKPRLLVTGAAGFIGSHCMREAIIRGYDVLGVDNLNNYYDPKLKNDRLRFVGEVGQFEFEEIDISDYGRFAKTTRSYRPNYVLHLAAQAGVRYSIERPFEYAKSNLVGHLSVLESVRACDSVKHLVYASSSSVYGDRNSVPFSEDEPADSPASLYAATKRSDELMSFSYHHLYGIRATGLRFFTVYGPWGRPDMAYWIFVDSILKNKPIKLFNRGNMVRDFTYIGDIVDYVFKIIQADKTVHNVYNIGGSSAQQLKYFLAIIERACGREAIIEYDDMQPGDVKRTAASNRRLIDEFGDRKMTPIEEGIPAFVEWFKAYFKAAPTN</sequence>
<dbReference type="EMBL" id="JAZDRP010000003">
    <property type="protein sequence ID" value="MEE2525885.1"/>
    <property type="molecule type" value="Genomic_DNA"/>
</dbReference>
<dbReference type="Pfam" id="PF01370">
    <property type="entry name" value="Epimerase"/>
    <property type="match status" value="1"/>
</dbReference>